<feature type="compositionally biased region" description="Basic and acidic residues" evidence="2">
    <location>
        <begin position="32"/>
        <end position="50"/>
    </location>
</feature>
<feature type="compositionally biased region" description="Acidic residues" evidence="2">
    <location>
        <begin position="389"/>
        <end position="434"/>
    </location>
</feature>
<dbReference type="OrthoDB" id="10409755at2759"/>
<dbReference type="AlphaFoldDB" id="A0A1Y2CLA2"/>
<dbReference type="PROSITE" id="PS50157">
    <property type="entry name" value="ZINC_FINGER_C2H2_2"/>
    <property type="match status" value="1"/>
</dbReference>
<evidence type="ECO:0000256" key="2">
    <source>
        <dbReference type="SAM" id="MobiDB-lite"/>
    </source>
</evidence>
<evidence type="ECO:0000313" key="5">
    <source>
        <dbReference type="Proteomes" id="UP000193642"/>
    </source>
</evidence>
<evidence type="ECO:0000259" key="3">
    <source>
        <dbReference type="PROSITE" id="PS50157"/>
    </source>
</evidence>
<feature type="region of interest" description="Disordered" evidence="2">
    <location>
        <begin position="385"/>
        <end position="450"/>
    </location>
</feature>
<dbReference type="PROSITE" id="PS00028">
    <property type="entry name" value="ZINC_FINGER_C2H2_1"/>
    <property type="match status" value="1"/>
</dbReference>
<sequence length="464" mass="52680">MARRRAQSPTPLSDFEPSKSKDESECGSEFSESGKKELPQTKADSNDKQQKSPSNHQSPSNQDTSNLPNKEDPSEPSKDQAGSVCPDCSEYIESHKKLLQHRSQRHCKATTVKFANRIDSALITRSLEDDLLHCPCGAYSCPNLGAIHSHTLPTDFPCPECPVIFQTKRKLIEHSTQAHSKETRFKVHENADFALLTRKPDGFFYCRCLRYKTQTLAAIRSHCKRCRIFIDSEKLVASRNEPSFRWTEVIRERYPGFKYVTSNLYKELQATAKSVIESMNGPGSQKRNDASYLPRLVLDSQRLEFLELMQPHLDVYHAKTAGSVDLWTPLVKNKSGGSRKKVKLEHALDQDVLKGEHSDNVDDRDLNLKNAWDRAWSMLNSRSLHQVSSDEESSEELDAVSYDEFEGDSEEEPDVEVADKMDEEEDDGLDEELGMDLPTKTSNIRKSARTSKIKQEGFYSLEVL</sequence>
<keyword evidence="1" id="KW-0479">Metal-binding</keyword>
<name>A0A1Y2CLA2_9FUNG</name>
<gene>
    <name evidence="4" type="ORF">BCR33DRAFT_714871</name>
</gene>
<protein>
    <recommendedName>
        <fullName evidence="3">C2H2-type domain-containing protein</fullName>
    </recommendedName>
</protein>
<keyword evidence="1" id="KW-0862">Zinc</keyword>
<dbReference type="InterPro" id="IPR013087">
    <property type="entry name" value="Znf_C2H2_type"/>
</dbReference>
<dbReference type="GO" id="GO:0008270">
    <property type="term" value="F:zinc ion binding"/>
    <property type="evidence" value="ECO:0007669"/>
    <property type="project" value="UniProtKB-KW"/>
</dbReference>
<evidence type="ECO:0000313" key="4">
    <source>
        <dbReference type="EMBL" id="ORY47809.1"/>
    </source>
</evidence>
<feature type="domain" description="C2H2-type" evidence="3">
    <location>
        <begin position="156"/>
        <end position="184"/>
    </location>
</feature>
<feature type="compositionally biased region" description="Basic and acidic residues" evidence="2">
    <location>
        <begin position="69"/>
        <end position="78"/>
    </location>
</feature>
<organism evidence="4 5">
    <name type="scientific">Rhizoclosmatium globosum</name>
    <dbReference type="NCBI Taxonomy" id="329046"/>
    <lineage>
        <taxon>Eukaryota</taxon>
        <taxon>Fungi</taxon>
        <taxon>Fungi incertae sedis</taxon>
        <taxon>Chytridiomycota</taxon>
        <taxon>Chytridiomycota incertae sedis</taxon>
        <taxon>Chytridiomycetes</taxon>
        <taxon>Chytridiales</taxon>
        <taxon>Chytriomycetaceae</taxon>
        <taxon>Rhizoclosmatium</taxon>
    </lineage>
</organism>
<reference evidence="4 5" key="1">
    <citation type="submission" date="2016-07" db="EMBL/GenBank/DDBJ databases">
        <title>Pervasive Adenine N6-methylation of Active Genes in Fungi.</title>
        <authorList>
            <consortium name="DOE Joint Genome Institute"/>
            <person name="Mondo S.J."/>
            <person name="Dannebaum R.O."/>
            <person name="Kuo R.C."/>
            <person name="Labutti K."/>
            <person name="Haridas S."/>
            <person name="Kuo A."/>
            <person name="Salamov A."/>
            <person name="Ahrendt S.R."/>
            <person name="Lipzen A."/>
            <person name="Sullivan W."/>
            <person name="Andreopoulos W.B."/>
            <person name="Clum A."/>
            <person name="Lindquist E."/>
            <person name="Daum C."/>
            <person name="Ramamoorthy G.K."/>
            <person name="Gryganskyi A."/>
            <person name="Culley D."/>
            <person name="Magnuson J.K."/>
            <person name="James T.Y."/>
            <person name="O'Malley M.A."/>
            <person name="Stajich J.E."/>
            <person name="Spatafora J.W."/>
            <person name="Visel A."/>
            <person name="Grigoriev I.V."/>
        </authorList>
    </citation>
    <scope>NUCLEOTIDE SEQUENCE [LARGE SCALE GENOMIC DNA]</scope>
    <source>
        <strain evidence="4 5">JEL800</strain>
    </source>
</reference>
<dbReference type="Proteomes" id="UP000193642">
    <property type="component" value="Unassembled WGS sequence"/>
</dbReference>
<feature type="region of interest" description="Disordered" evidence="2">
    <location>
        <begin position="1"/>
        <end position="83"/>
    </location>
</feature>
<keyword evidence="5" id="KW-1185">Reference proteome</keyword>
<keyword evidence="1" id="KW-0863">Zinc-finger</keyword>
<evidence type="ECO:0000256" key="1">
    <source>
        <dbReference type="PROSITE-ProRule" id="PRU00042"/>
    </source>
</evidence>
<dbReference type="SMART" id="SM00355">
    <property type="entry name" value="ZnF_C2H2"/>
    <property type="match status" value="2"/>
</dbReference>
<proteinExistence type="predicted"/>
<comment type="caution">
    <text evidence="4">The sequence shown here is derived from an EMBL/GenBank/DDBJ whole genome shotgun (WGS) entry which is preliminary data.</text>
</comment>
<accession>A0A1Y2CLA2</accession>
<feature type="compositionally biased region" description="Polar residues" evidence="2">
    <location>
        <begin position="51"/>
        <end position="68"/>
    </location>
</feature>
<dbReference type="EMBL" id="MCGO01000013">
    <property type="protein sequence ID" value="ORY47809.1"/>
    <property type="molecule type" value="Genomic_DNA"/>
</dbReference>